<evidence type="ECO:0000259" key="8">
    <source>
        <dbReference type="PROSITE" id="PS50011"/>
    </source>
</evidence>
<dbReference type="AlphaFoldDB" id="A0A818UIK2"/>
<feature type="domain" description="Protein kinase" evidence="8">
    <location>
        <begin position="268"/>
        <end position="528"/>
    </location>
</feature>
<dbReference type="InterPro" id="IPR017441">
    <property type="entry name" value="Protein_kinase_ATP_BS"/>
</dbReference>
<keyword evidence="5 6" id="KW-0067">ATP-binding</keyword>
<name>A0A818UIK2_9BILA</name>
<dbReference type="InterPro" id="IPR011009">
    <property type="entry name" value="Kinase-like_dom_sf"/>
</dbReference>
<dbReference type="PANTHER" id="PTHR11584:SF369">
    <property type="entry name" value="MITOGEN-ACTIVATED PROTEIN KINASE KINASE KINASE 19-RELATED"/>
    <property type="match status" value="1"/>
</dbReference>
<dbReference type="EMBL" id="CAJOBR010000171">
    <property type="protein sequence ID" value="CAF4475658.1"/>
    <property type="molecule type" value="Genomic_DNA"/>
</dbReference>
<feature type="binding site" evidence="6">
    <location>
        <position position="297"/>
    </location>
    <ligand>
        <name>ATP</name>
        <dbReference type="ChEBI" id="CHEBI:30616"/>
    </ligand>
</feature>
<dbReference type="SMART" id="SM00220">
    <property type="entry name" value="S_TKc"/>
    <property type="match status" value="1"/>
</dbReference>
<evidence type="ECO:0000313" key="11">
    <source>
        <dbReference type="Proteomes" id="UP000663872"/>
    </source>
</evidence>
<evidence type="ECO:0000256" key="3">
    <source>
        <dbReference type="ARBA" id="ARBA00022741"/>
    </source>
</evidence>
<dbReference type="FunFam" id="1.10.510.10:FF:000071">
    <property type="entry name" value="Mitogen-activated protein kinase kinase kinase 3 isoform 2"/>
    <property type="match status" value="1"/>
</dbReference>
<reference evidence="9" key="1">
    <citation type="submission" date="2021-02" db="EMBL/GenBank/DDBJ databases">
        <authorList>
            <person name="Nowell W R."/>
        </authorList>
    </citation>
    <scope>NUCLEOTIDE SEQUENCE</scope>
</reference>
<dbReference type="GO" id="GO:0035556">
    <property type="term" value="P:intracellular signal transduction"/>
    <property type="evidence" value="ECO:0007669"/>
    <property type="project" value="UniProtKB-ARBA"/>
</dbReference>
<dbReference type="InterPro" id="IPR000719">
    <property type="entry name" value="Prot_kinase_dom"/>
</dbReference>
<dbReference type="Proteomes" id="UP000663872">
    <property type="component" value="Unassembled WGS sequence"/>
</dbReference>
<protein>
    <recommendedName>
        <fullName evidence="8">Protein kinase domain-containing protein</fullName>
    </recommendedName>
</protein>
<dbReference type="GO" id="GO:0005524">
    <property type="term" value="F:ATP binding"/>
    <property type="evidence" value="ECO:0007669"/>
    <property type="project" value="UniProtKB-UniRule"/>
</dbReference>
<feature type="compositionally biased region" description="Polar residues" evidence="7">
    <location>
        <begin position="163"/>
        <end position="172"/>
    </location>
</feature>
<dbReference type="Proteomes" id="UP000663848">
    <property type="component" value="Unassembled WGS sequence"/>
</dbReference>
<accession>A0A818UIK2</accession>
<dbReference type="PANTHER" id="PTHR11584">
    <property type="entry name" value="SERINE/THREONINE PROTEIN KINASE"/>
    <property type="match status" value="1"/>
</dbReference>
<keyword evidence="3 6" id="KW-0547">Nucleotide-binding</keyword>
<evidence type="ECO:0000313" key="10">
    <source>
        <dbReference type="EMBL" id="CAF4475658.1"/>
    </source>
</evidence>
<feature type="compositionally biased region" description="Low complexity" evidence="7">
    <location>
        <begin position="185"/>
        <end position="204"/>
    </location>
</feature>
<gene>
    <name evidence="9" type="ORF">GRG538_LOCUS28197</name>
    <name evidence="10" type="ORF">QYT958_LOCUS2596</name>
</gene>
<keyword evidence="4" id="KW-0418">Kinase</keyword>
<feature type="compositionally biased region" description="Basic and acidic residues" evidence="7">
    <location>
        <begin position="134"/>
        <end position="145"/>
    </location>
</feature>
<evidence type="ECO:0000256" key="5">
    <source>
        <dbReference type="ARBA" id="ARBA00022840"/>
    </source>
</evidence>
<proteinExistence type="predicted"/>
<evidence type="ECO:0000256" key="1">
    <source>
        <dbReference type="ARBA" id="ARBA00022527"/>
    </source>
</evidence>
<evidence type="ECO:0000256" key="7">
    <source>
        <dbReference type="SAM" id="MobiDB-lite"/>
    </source>
</evidence>
<feature type="region of interest" description="Disordered" evidence="7">
    <location>
        <begin position="126"/>
        <end position="218"/>
    </location>
</feature>
<evidence type="ECO:0000256" key="2">
    <source>
        <dbReference type="ARBA" id="ARBA00022679"/>
    </source>
</evidence>
<dbReference type="Gene3D" id="1.10.510.10">
    <property type="entry name" value="Transferase(Phosphotransferase) domain 1"/>
    <property type="match status" value="1"/>
</dbReference>
<sequence length="555" mass="61584">MTTQSDVLASIHANLQQAMERKRPKEQTVKFELDGQVRACCLQKPFNYSDLLKSIDDLFGGNTSTSIDRILCLFSRDDALRLPIGNDDDLSKVAAIAEINQATKLNFLLIRKKDFSSSQIQSTMNSYDCGPMSDDGHSNELHDTSLDSPPPGTIAPQKRRTTIKTTCKSATSKDGGIFIPESSDEVYSSGSSSVVSRESSSSENSTRRRLPPSYLVKRATTGSTVSGASAMSSCSNSSHTSSSSSESICTQCSCSGHHFRSPQTPSNWKLGRQLGQGAFGKVFLCYDVDTGSELAIKQIPIRGLSLETSREVKILECEINIYKQLNHERIVRYHGAVRTEDCLQIFMEYMTGGSVREQILNYGALTEPLAKKYTRQILEGLIYLHKNRFIHRDIKCANILRDISGNIKLADFGTSRRLIAITNQNQPDSGTIGTAHWTAPEIIQGSIFGRKADIWSLGCTIVEMLTTGPPWQNLQPIAAIFHIATCDKPEYQLPENVSSCAREFIDACLTKDYHQRPTADDLINHPFLSDVYNHNHHHHEQTCNQTSTNLTLISF</sequence>
<dbReference type="PROSITE" id="PS50011">
    <property type="entry name" value="PROTEIN_KINASE_DOM"/>
    <property type="match status" value="1"/>
</dbReference>
<dbReference type="Pfam" id="PF00069">
    <property type="entry name" value="Pkinase"/>
    <property type="match status" value="1"/>
</dbReference>
<evidence type="ECO:0000313" key="9">
    <source>
        <dbReference type="EMBL" id="CAF3698883.1"/>
    </source>
</evidence>
<dbReference type="SUPFAM" id="SSF56112">
    <property type="entry name" value="Protein kinase-like (PK-like)"/>
    <property type="match status" value="1"/>
</dbReference>
<keyword evidence="1" id="KW-0723">Serine/threonine-protein kinase</keyword>
<dbReference type="EMBL" id="CAJNYT010004887">
    <property type="protein sequence ID" value="CAF3698883.1"/>
    <property type="molecule type" value="Genomic_DNA"/>
</dbReference>
<keyword evidence="2" id="KW-0808">Transferase</keyword>
<evidence type="ECO:0000256" key="4">
    <source>
        <dbReference type="ARBA" id="ARBA00022777"/>
    </source>
</evidence>
<dbReference type="GO" id="GO:0004674">
    <property type="term" value="F:protein serine/threonine kinase activity"/>
    <property type="evidence" value="ECO:0007669"/>
    <property type="project" value="UniProtKB-KW"/>
</dbReference>
<evidence type="ECO:0000256" key="6">
    <source>
        <dbReference type="PROSITE-ProRule" id="PRU10141"/>
    </source>
</evidence>
<organism evidence="9 11">
    <name type="scientific">Rotaria socialis</name>
    <dbReference type="NCBI Taxonomy" id="392032"/>
    <lineage>
        <taxon>Eukaryota</taxon>
        <taxon>Metazoa</taxon>
        <taxon>Spiralia</taxon>
        <taxon>Gnathifera</taxon>
        <taxon>Rotifera</taxon>
        <taxon>Eurotatoria</taxon>
        <taxon>Bdelloidea</taxon>
        <taxon>Philodinida</taxon>
        <taxon>Philodinidae</taxon>
        <taxon>Rotaria</taxon>
    </lineage>
</organism>
<comment type="caution">
    <text evidence="9">The sequence shown here is derived from an EMBL/GenBank/DDBJ whole genome shotgun (WGS) entry which is preliminary data.</text>
</comment>
<dbReference type="PROSITE" id="PS00107">
    <property type="entry name" value="PROTEIN_KINASE_ATP"/>
    <property type="match status" value="1"/>
</dbReference>